<comment type="catalytic activity">
    <reaction evidence="1">
        <text>GDP-alpha-D-mannose + H2O = alpha-D-mannose 1-phosphate + GMP + 2 H(+)</text>
        <dbReference type="Rhea" id="RHEA:27978"/>
        <dbReference type="ChEBI" id="CHEBI:15377"/>
        <dbReference type="ChEBI" id="CHEBI:15378"/>
        <dbReference type="ChEBI" id="CHEBI:57527"/>
        <dbReference type="ChEBI" id="CHEBI:58115"/>
        <dbReference type="ChEBI" id="CHEBI:58409"/>
    </reaction>
</comment>
<evidence type="ECO:0000313" key="10">
    <source>
        <dbReference type="Proteomes" id="UP000322699"/>
    </source>
</evidence>
<dbReference type="RefSeq" id="WP_338060563.1">
    <property type="nucleotide sequence ID" value="NZ_LWSK01000008.1"/>
</dbReference>
<sequence length="180" mass="19827">MKPIEEKLLLRGERFDVHQMTIAGSDGKHYHREVIRHPGAVVLLPLIDQDTVVLIENGRPTVGETLLELPAGTREVGEPAETTAARELVEETGYHAKRLDCLHEFFSAPGISDELMHLYAASGLTEGSAAREAVEQIENRIVTRNEVAQLIAEGKIRDGKTLIGLYIFLYSPLMQSIGSA</sequence>
<dbReference type="InterPro" id="IPR015797">
    <property type="entry name" value="NUDIX_hydrolase-like_dom_sf"/>
</dbReference>
<keyword evidence="5 9" id="KW-0378">Hydrolase</keyword>
<evidence type="ECO:0000313" key="9">
    <source>
        <dbReference type="EMBL" id="KAA1262265.1"/>
    </source>
</evidence>
<dbReference type="PANTHER" id="PTHR11839">
    <property type="entry name" value="UDP/ADP-SUGAR PYROPHOSPHATASE"/>
    <property type="match status" value="1"/>
</dbReference>
<keyword evidence="10" id="KW-1185">Reference proteome</keyword>
<dbReference type="Pfam" id="PF00293">
    <property type="entry name" value="NUDIX"/>
    <property type="match status" value="1"/>
</dbReference>
<evidence type="ECO:0000259" key="8">
    <source>
        <dbReference type="PROSITE" id="PS51462"/>
    </source>
</evidence>
<comment type="caution">
    <text evidence="9">The sequence shown here is derived from an EMBL/GenBank/DDBJ whole genome shotgun (WGS) entry which is preliminary data.</text>
</comment>
<dbReference type="SUPFAM" id="SSF55811">
    <property type="entry name" value="Nudix"/>
    <property type="match status" value="1"/>
</dbReference>
<evidence type="ECO:0000256" key="4">
    <source>
        <dbReference type="ARBA" id="ARBA00016377"/>
    </source>
</evidence>
<dbReference type="InterPro" id="IPR020084">
    <property type="entry name" value="NUDIX_hydrolase_CS"/>
</dbReference>
<dbReference type="AlphaFoldDB" id="A0A5B1CQM5"/>
<protein>
    <recommendedName>
        <fullName evidence="4">GDP-mannose pyrophosphatase</fullName>
    </recommendedName>
    <alternativeName>
        <fullName evidence="6">GDP-mannose hydrolase</fullName>
    </alternativeName>
    <alternativeName>
        <fullName evidence="7">GDPMK</fullName>
    </alternativeName>
</protein>
<evidence type="ECO:0000256" key="6">
    <source>
        <dbReference type="ARBA" id="ARBA00032162"/>
    </source>
</evidence>
<dbReference type="PANTHER" id="PTHR11839:SF18">
    <property type="entry name" value="NUDIX HYDROLASE DOMAIN-CONTAINING PROTEIN"/>
    <property type="match status" value="1"/>
</dbReference>
<reference evidence="9 10" key="1">
    <citation type="submission" date="2019-08" db="EMBL/GenBank/DDBJ databases">
        <title>Deep-cultivation of Planctomycetes and their phenomic and genomic characterization uncovers novel biology.</title>
        <authorList>
            <person name="Wiegand S."/>
            <person name="Jogler M."/>
            <person name="Boedeker C."/>
            <person name="Pinto D."/>
            <person name="Vollmers J."/>
            <person name="Rivas-Marin E."/>
            <person name="Kohn T."/>
            <person name="Peeters S.H."/>
            <person name="Heuer A."/>
            <person name="Rast P."/>
            <person name="Oberbeckmann S."/>
            <person name="Bunk B."/>
            <person name="Jeske O."/>
            <person name="Meyerdierks A."/>
            <person name="Storesund J.E."/>
            <person name="Kallscheuer N."/>
            <person name="Luecker S."/>
            <person name="Lage O.M."/>
            <person name="Pohl T."/>
            <person name="Merkel B.J."/>
            <person name="Hornburger P."/>
            <person name="Mueller R.-W."/>
            <person name="Bruemmer F."/>
            <person name="Labrenz M."/>
            <person name="Spormann A.M."/>
            <person name="Op Den Camp H."/>
            <person name="Overmann J."/>
            <person name="Amann R."/>
            <person name="Jetten M.S.M."/>
            <person name="Mascher T."/>
            <person name="Medema M.H."/>
            <person name="Devos D.P."/>
            <person name="Kaster A.-K."/>
            <person name="Ovreas L."/>
            <person name="Rohde M."/>
            <person name="Galperin M.Y."/>
            <person name="Jogler C."/>
        </authorList>
    </citation>
    <scope>NUCLEOTIDE SEQUENCE [LARGE SCALE GENOMIC DNA]</scope>
    <source>
        <strain evidence="9 10">LF1</strain>
    </source>
</reference>
<evidence type="ECO:0000256" key="7">
    <source>
        <dbReference type="ARBA" id="ARBA00032272"/>
    </source>
</evidence>
<name>A0A5B1CQM5_9BACT</name>
<dbReference type="EMBL" id="VRLW01000001">
    <property type="protein sequence ID" value="KAA1262265.1"/>
    <property type="molecule type" value="Genomic_DNA"/>
</dbReference>
<dbReference type="GO" id="GO:0016787">
    <property type="term" value="F:hydrolase activity"/>
    <property type="evidence" value="ECO:0007669"/>
    <property type="project" value="UniProtKB-KW"/>
</dbReference>
<gene>
    <name evidence="9" type="primary">nudF</name>
    <name evidence="9" type="ORF">LF1_48280</name>
</gene>
<dbReference type="PROSITE" id="PS51462">
    <property type="entry name" value="NUDIX"/>
    <property type="match status" value="1"/>
</dbReference>
<dbReference type="GO" id="GO:0005829">
    <property type="term" value="C:cytosol"/>
    <property type="evidence" value="ECO:0007669"/>
    <property type="project" value="TreeGrafter"/>
</dbReference>
<dbReference type="CDD" id="cd03424">
    <property type="entry name" value="NUDIX_ADPRase_Nudt5_UGPPase_Nudt14"/>
    <property type="match status" value="1"/>
</dbReference>
<dbReference type="PROSITE" id="PS00893">
    <property type="entry name" value="NUDIX_BOX"/>
    <property type="match status" value="1"/>
</dbReference>
<dbReference type="GO" id="GO:0019693">
    <property type="term" value="P:ribose phosphate metabolic process"/>
    <property type="evidence" value="ECO:0007669"/>
    <property type="project" value="TreeGrafter"/>
</dbReference>
<dbReference type="FunFam" id="3.90.79.10:FF:000024">
    <property type="entry name" value="ADP-ribose pyrophosphatase"/>
    <property type="match status" value="1"/>
</dbReference>
<dbReference type="GO" id="GO:0006753">
    <property type="term" value="P:nucleoside phosphate metabolic process"/>
    <property type="evidence" value="ECO:0007669"/>
    <property type="project" value="TreeGrafter"/>
</dbReference>
<evidence type="ECO:0000256" key="1">
    <source>
        <dbReference type="ARBA" id="ARBA00000847"/>
    </source>
</evidence>
<dbReference type="Proteomes" id="UP000322699">
    <property type="component" value="Unassembled WGS sequence"/>
</dbReference>
<dbReference type="Gene3D" id="3.90.79.10">
    <property type="entry name" value="Nucleoside Triphosphate Pyrophosphohydrolase"/>
    <property type="match status" value="1"/>
</dbReference>
<comment type="cofactor">
    <cofactor evidence="2">
        <name>Mg(2+)</name>
        <dbReference type="ChEBI" id="CHEBI:18420"/>
    </cofactor>
</comment>
<proteinExistence type="inferred from homology"/>
<evidence type="ECO:0000256" key="2">
    <source>
        <dbReference type="ARBA" id="ARBA00001946"/>
    </source>
</evidence>
<evidence type="ECO:0000256" key="5">
    <source>
        <dbReference type="ARBA" id="ARBA00022801"/>
    </source>
</evidence>
<comment type="similarity">
    <text evidence="3">Belongs to the Nudix hydrolase family. NudK subfamily.</text>
</comment>
<accession>A0A5B1CQM5</accession>
<organism evidence="9 10">
    <name type="scientific">Rubripirellula obstinata</name>
    <dbReference type="NCBI Taxonomy" id="406547"/>
    <lineage>
        <taxon>Bacteria</taxon>
        <taxon>Pseudomonadati</taxon>
        <taxon>Planctomycetota</taxon>
        <taxon>Planctomycetia</taxon>
        <taxon>Pirellulales</taxon>
        <taxon>Pirellulaceae</taxon>
        <taxon>Rubripirellula</taxon>
    </lineage>
</organism>
<feature type="domain" description="Nudix hydrolase" evidence="8">
    <location>
        <begin position="35"/>
        <end position="164"/>
    </location>
</feature>
<evidence type="ECO:0000256" key="3">
    <source>
        <dbReference type="ARBA" id="ARBA00007275"/>
    </source>
</evidence>
<dbReference type="InterPro" id="IPR000086">
    <property type="entry name" value="NUDIX_hydrolase_dom"/>
</dbReference>